<reference evidence="2" key="1">
    <citation type="submission" date="2014-11" db="EMBL/GenBank/DDBJ databases">
        <authorList>
            <person name="Amaro Gonzalez C."/>
        </authorList>
    </citation>
    <scope>NUCLEOTIDE SEQUENCE</scope>
</reference>
<proteinExistence type="predicted"/>
<dbReference type="EMBL" id="GBXM01057220">
    <property type="protein sequence ID" value="JAH51357.1"/>
    <property type="molecule type" value="Transcribed_RNA"/>
</dbReference>
<evidence type="ECO:0000313" key="2">
    <source>
        <dbReference type="EMBL" id="JAH51357.1"/>
    </source>
</evidence>
<feature type="region of interest" description="Disordered" evidence="1">
    <location>
        <begin position="1"/>
        <end position="29"/>
    </location>
</feature>
<protein>
    <submittedName>
        <fullName evidence="2">Uncharacterized protein</fullName>
    </submittedName>
</protein>
<reference evidence="2" key="2">
    <citation type="journal article" date="2015" name="Fish Shellfish Immunol.">
        <title>Early steps in the European eel (Anguilla anguilla)-Vibrio vulnificus interaction in the gills: Role of the RtxA13 toxin.</title>
        <authorList>
            <person name="Callol A."/>
            <person name="Pajuelo D."/>
            <person name="Ebbesson L."/>
            <person name="Teles M."/>
            <person name="MacKenzie S."/>
            <person name="Amaro C."/>
        </authorList>
    </citation>
    <scope>NUCLEOTIDE SEQUENCE</scope>
</reference>
<dbReference type="EMBL" id="GBXM01058990">
    <property type="protein sequence ID" value="JAH49587.1"/>
    <property type="molecule type" value="Transcribed_RNA"/>
</dbReference>
<dbReference type="AlphaFoldDB" id="A0A0E9TD59"/>
<evidence type="ECO:0000256" key="1">
    <source>
        <dbReference type="SAM" id="MobiDB-lite"/>
    </source>
</evidence>
<sequence length="29" mass="3050">MKTLRSKTGRASESLAEQSEKAMPATAAV</sequence>
<name>A0A0E9TD59_ANGAN</name>
<accession>A0A0E9TD59</accession>
<organism evidence="2">
    <name type="scientific">Anguilla anguilla</name>
    <name type="common">European freshwater eel</name>
    <name type="synonym">Muraena anguilla</name>
    <dbReference type="NCBI Taxonomy" id="7936"/>
    <lineage>
        <taxon>Eukaryota</taxon>
        <taxon>Metazoa</taxon>
        <taxon>Chordata</taxon>
        <taxon>Craniata</taxon>
        <taxon>Vertebrata</taxon>
        <taxon>Euteleostomi</taxon>
        <taxon>Actinopterygii</taxon>
        <taxon>Neopterygii</taxon>
        <taxon>Teleostei</taxon>
        <taxon>Anguilliformes</taxon>
        <taxon>Anguillidae</taxon>
        <taxon>Anguilla</taxon>
    </lineage>
</organism>